<proteinExistence type="predicted"/>
<feature type="compositionally biased region" description="Polar residues" evidence="1">
    <location>
        <begin position="1"/>
        <end position="11"/>
    </location>
</feature>
<dbReference type="Proteomes" id="UP000709295">
    <property type="component" value="Unassembled WGS sequence"/>
</dbReference>
<dbReference type="AlphaFoldDB" id="A0A8J5HZI1"/>
<organism evidence="2 3">
    <name type="scientific">Phytophthora aleatoria</name>
    <dbReference type="NCBI Taxonomy" id="2496075"/>
    <lineage>
        <taxon>Eukaryota</taxon>
        <taxon>Sar</taxon>
        <taxon>Stramenopiles</taxon>
        <taxon>Oomycota</taxon>
        <taxon>Peronosporomycetes</taxon>
        <taxon>Peronosporales</taxon>
        <taxon>Peronosporaceae</taxon>
        <taxon>Phytophthora</taxon>
    </lineage>
</organism>
<feature type="region of interest" description="Disordered" evidence="1">
    <location>
        <begin position="1"/>
        <end position="31"/>
    </location>
</feature>
<evidence type="ECO:0000256" key="1">
    <source>
        <dbReference type="SAM" id="MobiDB-lite"/>
    </source>
</evidence>
<feature type="non-terminal residue" evidence="2">
    <location>
        <position position="1"/>
    </location>
</feature>
<keyword evidence="3" id="KW-1185">Reference proteome</keyword>
<comment type="caution">
    <text evidence="2">The sequence shown here is derived from an EMBL/GenBank/DDBJ whole genome shotgun (WGS) entry which is preliminary data.</text>
</comment>
<dbReference type="EMBL" id="JAENGY010003420">
    <property type="protein sequence ID" value="KAG6941803.1"/>
    <property type="molecule type" value="Genomic_DNA"/>
</dbReference>
<reference evidence="2" key="1">
    <citation type="submission" date="2021-01" db="EMBL/GenBank/DDBJ databases">
        <title>Phytophthora aleatoria, a newly-described species from Pinus radiata is distinct from Phytophthora cactorum isolates based on comparative genomics.</title>
        <authorList>
            <person name="Mcdougal R."/>
            <person name="Panda P."/>
            <person name="Williams N."/>
            <person name="Studholme D.J."/>
        </authorList>
    </citation>
    <scope>NUCLEOTIDE SEQUENCE</scope>
    <source>
        <strain evidence="2">NZFS 4037</strain>
    </source>
</reference>
<name>A0A8J5HZI1_9STRA</name>
<accession>A0A8J5HZI1</accession>
<evidence type="ECO:0000313" key="3">
    <source>
        <dbReference type="Proteomes" id="UP000709295"/>
    </source>
</evidence>
<feature type="compositionally biased region" description="Basic residues" evidence="1">
    <location>
        <begin position="15"/>
        <end position="31"/>
    </location>
</feature>
<gene>
    <name evidence="2" type="ORF">JG688_00018473</name>
</gene>
<sequence>LQLYASPSSSAGVERHHKVAKRIHSPTRNIRSKSKLVAHNAAVVTQNLPEGRQRFEKRMVAIAIGIGSNAGDDEYAVNENDDALI</sequence>
<evidence type="ECO:0000313" key="2">
    <source>
        <dbReference type="EMBL" id="KAG6941803.1"/>
    </source>
</evidence>
<protein>
    <submittedName>
        <fullName evidence="2">Uncharacterized protein</fullName>
    </submittedName>
</protein>